<dbReference type="EMBL" id="GBRH01224374">
    <property type="protein sequence ID" value="JAD73521.1"/>
    <property type="molecule type" value="Transcribed_RNA"/>
</dbReference>
<accession>A0A0A9CD82</accession>
<sequence length="23" mass="2596">MIPQDKQMGTKYAKSLSGRAQKE</sequence>
<proteinExistence type="predicted"/>
<evidence type="ECO:0000313" key="2">
    <source>
        <dbReference type="EMBL" id="JAD73521.1"/>
    </source>
</evidence>
<organism evidence="2">
    <name type="scientific">Arundo donax</name>
    <name type="common">Giant reed</name>
    <name type="synonym">Donax arundinaceus</name>
    <dbReference type="NCBI Taxonomy" id="35708"/>
    <lineage>
        <taxon>Eukaryota</taxon>
        <taxon>Viridiplantae</taxon>
        <taxon>Streptophyta</taxon>
        <taxon>Embryophyta</taxon>
        <taxon>Tracheophyta</taxon>
        <taxon>Spermatophyta</taxon>
        <taxon>Magnoliopsida</taxon>
        <taxon>Liliopsida</taxon>
        <taxon>Poales</taxon>
        <taxon>Poaceae</taxon>
        <taxon>PACMAD clade</taxon>
        <taxon>Arundinoideae</taxon>
        <taxon>Arundineae</taxon>
        <taxon>Arundo</taxon>
    </lineage>
</organism>
<reference evidence="2" key="2">
    <citation type="journal article" date="2015" name="Data Brief">
        <title>Shoot transcriptome of the giant reed, Arundo donax.</title>
        <authorList>
            <person name="Barrero R.A."/>
            <person name="Guerrero F.D."/>
            <person name="Moolhuijzen P."/>
            <person name="Goolsby J.A."/>
            <person name="Tidwell J."/>
            <person name="Bellgard S.E."/>
            <person name="Bellgard M.I."/>
        </authorList>
    </citation>
    <scope>NUCLEOTIDE SEQUENCE</scope>
    <source>
        <tissue evidence="2">Shoot tissue taken approximately 20 cm above the soil surface</tissue>
    </source>
</reference>
<dbReference type="AlphaFoldDB" id="A0A0A9CD82"/>
<protein>
    <submittedName>
        <fullName evidence="2">Uncharacterized protein</fullName>
    </submittedName>
</protein>
<evidence type="ECO:0000256" key="1">
    <source>
        <dbReference type="SAM" id="MobiDB-lite"/>
    </source>
</evidence>
<name>A0A0A9CD82_ARUDO</name>
<reference evidence="2" key="1">
    <citation type="submission" date="2014-09" db="EMBL/GenBank/DDBJ databases">
        <authorList>
            <person name="Magalhaes I.L.F."/>
            <person name="Oliveira U."/>
            <person name="Santos F.R."/>
            <person name="Vidigal T.H.D.A."/>
            <person name="Brescovit A.D."/>
            <person name="Santos A.J."/>
        </authorList>
    </citation>
    <scope>NUCLEOTIDE SEQUENCE</scope>
    <source>
        <tissue evidence="2">Shoot tissue taken approximately 20 cm above the soil surface</tissue>
    </source>
</reference>
<feature type="region of interest" description="Disordered" evidence="1">
    <location>
        <begin position="1"/>
        <end position="23"/>
    </location>
</feature>